<feature type="compositionally biased region" description="Low complexity" evidence="1">
    <location>
        <begin position="50"/>
        <end position="63"/>
    </location>
</feature>
<sequence length="88" mass="9437">MSSYYGSSGSRRGDEWTWTSWSQSTSWHHSGGWNGSGGSQAAMAHSSNKDGWWWGDSQGWSNGAQSWCSGGQQDPCECTGGNTKGGRP</sequence>
<keyword evidence="3" id="KW-1185">Reference proteome</keyword>
<feature type="region of interest" description="Disordered" evidence="1">
    <location>
        <begin position="1"/>
        <end position="88"/>
    </location>
</feature>
<dbReference type="EMBL" id="CAJNJA010012775">
    <property type="protein sequence ID" value="CAE7304633.1"/>
    <property type="molecule type" value="Genomic_DNA"/>
</dbReference>
<evidence type="ECO:0000313" key="2">
    <source>
        <dbReference type="EMBL" id="CAE7304633.1"/>
    </source>
</evidence>
<organism evidence="2 3">
    <name type="scientific">Symbiodinium necroappetens</name>
    <dbReference type="NCBI Taxonomy" id="1628268"/>
    <lineage>
        <taxon>Eukaryota</taxon>
        <taxon>Sar</taxon>
        <taxon>Alveolata</taxon>
        <taxon>Dinophyceae</taxon>
        <taxon>Suessiales</taxon>
        <taxon>Symbiodiniaceae</taxon>
        <taxon>Symbiodinium</taxon>
    </lineage>
</organism>
<name>A0A812NB52_9DINO</name>
<protein>
    <submittedName>
        <fullName evidence="2">Uncharacterized protein</fullName>
    </submittedName>
</protein>
<accession>A0A812NB52</accession>
<evidence type="ECO:0000256" key="1">
    <source>
        <dbReference type="SAM" id="MobiDB-lite"/>
    </source>
</evidence>
<evidence type="ECO:0000313" key="3">
    <source>
        <dbReference type="Proteomes" id="UP000601435"/>
    </source>
</evidence>
<dbReference type="Proteomes" id="UP000601435">
    <property type="component" value="Unassembled WGS sequence"/>
</dbReference>
<comment type="caution">
    <text evidence="2">The sequence shown here is derived from an EMBL/GenBank/DDBJ whole genome shotgun (WGS) entry which is preliminary data.</text>
</comment>
<reference evidence="2" key="1">
    <citation type="submission" date="2021-02" db="EMBL/GenBank/DDBJ databases">
        <authorList>
            <person name="Dougan E. K."/>
            <person name="Rhodes N."/>
            <person name="Thang M."/>
            <person name="Chan C."/>
        </authorList>
    </citation>
    <scope>NUCLEOTIDE SEQUENCE</scope>
</reference>
<feature type="compositionally biased region" description="Low complexity" evidence="1">
    <location>
        <begin position="1"/>
        <end position="31"/>
    </location>
</feature>
<dbReference type="AlphaFoldDB" id="A0A812NB52"/>
<proteinExistence type="predicted"/>
<gene>
    <name evidence="2" type="ORF">SNEC2469_LOCUS7541</name>
</gene>